<dbReference type="KEGG" id="hyg:AUC43_02610"/>
<dbReference type="SUPFAM" id="SSF55347">
    <property type="entry name" value="Glyceraldehyde-3-phosphate dehydrogenase-like, C-terminal domain"/>
    <property type="match status" value="1"/>
</dbReference>
<protein>
    <submittedName>
        <fullName evidence="3">4,5-dihydroxyphthalate dehydrogenase</fullName>
    </submittedName>
</protein>
<organism evidence="3 4">
    <name type="scientific">Hymenobacter sedentarius</name>
    <dbReference type="NCBI Taxonomy" id="1411621"/>
    <lineage>
        <taxon>Bacteria</taxon>
        <taxon>Pseudomonadati</taxon>
        <taxon>Bacteroidota</taxon>
        <taxon>Cytophagia</taxon>
        <taxon>Cytophagales</taxon>
        <taxon>Hymenobacteraceae</taxon>
        <taxon>Hymenobacter</taxon>
    </lineage>
</organism>
<dbReference type="PANTHER" id="PTHR43377:SF2">
    <property type="entry name" value="BINDING ROSSMANN FOLD OXIDOREDUCTASE, PUTATIVE (AFU_ORTHOLOGUE AFUA_4G00560)-RELATED"/>
    <property type="match status" value="1"/>
</dbReference>
<dbReference type="Pfam" id="PF02894">
    <property type="entry name" value="GFO_IDH_MocA_C"/>
    <property type="match status" value="1"/>
</dbReference>
<dbReference type="InterPro" id="IPR036291">
    <property type="entry name" value="NAD(P)-bd_dom_sf"/>
</dbReference>
<accession>A0A0U4BL04</accession>
<dbReference type="EMBL" id="CP013909">
    <property type="protein sequence ID" value="ALW84087.1"/>
    <property type="molecule type" value="Genomic_DNA"/>
</dbReference>
<dbReference type="AlphaFoldDB" id="A0A0U4BL04"/>
<feature type="domain" description="Gfo/Idh/MocA-like oxidoreductase N-terminal" evidence="1">
    <location>
        <begin position="35"/>
        <end position="157"/>
    </location>
</feature>
<dbReference type="PANTHER" id="PTHR43377">
    <property type="entry name" value="BILIVERDIN REDUCTASE A"/>
    <property type="match status" value="1"/>
</dbReference>
<dbReference type="Pfam" id="PF01408">
    <property type="entry name" value="GFO_IDH_MocA"/>
    <property type="match status" value="1"/>
</dbReference>
<dbReference type="Proteomes" id="UP000059542">
    <property type="component" value="Chromosome"/>
</dbReference>
<evidence type="ECO:0000259" key="2">
    <source>
        <dbReference type="Pfam" id="PF02894"/>
    </source>
</evidence>
<proteinExistence type="predicted"/>
<keyword evidence="4" id="KW-1185">Reference proteome</keyword>
<name>A0A0U4BL04_9BACT</name>
<dbReference type="Gene3D" id="3.40.50.720">
    <property type="entry name" value="NAD(P)-binding Rossmann-like Domain"/>
    <property type="match status" value="1"/>
</dbReference>
<dbReference type="SUPFAM" id="SSF51735">
    <property type="entry name" value="NAD(P)-binding Rossmann-fold domains"/>
    <property type="match status" value="1"/>
</dbReference>
<reference evidence="3 4" key="1">
    <citation type="submission" date="2015-12" db="EMBL/GenBank/DDBJ databases">
        <authorList>
            <person name="Shamseldin A."/>
            <person name="Moawad H."/>
            <person name="Abd El-Rahim W.M."/>
            <person name="Sadowsky M.J."/>
        </authorList>
    </citation>
    <scope>NUCLEOTIDE SEQUENCE [LARGE SCALE GENOMIC DNA]</scope>
    <source>
        <strain evidence="3 4">DG5B</strain>
    </source>
</reference>
<dbReference type="OrthoDB" id="9781031at2"/>
<dbReference type="Gene3D" id="3.30.360.10">
    <property type="entry name" value="Dihydrodipicolinate Reductase, domain 2"/>
    <property type="match status" value="1"/>
</dbReference>
<feature type="domain" description="Gfo/Idh/MocA-like oxidoreductase C-terminal" evidence="2">
    <location>
        <begin position="170"/>
        <end position="431"/>
    </location>
</feature>
<dbReference type="InterPro" id="IPR051450">
    <property type="entry name" value="Gfo/Idh/MocA_Oxidoreductases"/>
</dbReference>
<dbReference type="InterPro" id="IPR004104">
    <property type="entry name" value="Gfo/Idh/MocA-like_OxRdtase_C"/>
</dbReference>
<evidence type="ECO:0000313" key="4">
    <source>
        <dbReference type="Proteomes" id="UP000059542"/>
    </source>
</evidence>
<dbReference type="InterPro" id="IPR000683">
    <property type="entry name" value="Gfo/Idh/MocA-like_OxRdtase_N"/>
</dbReference>
<dbReference type="GO" id="GO:0000166">
    <property type="term" value="F:nucleotide binding"/>
    <property type="evidence" value="ECO:0007669"/>
    <property type="project" value="InterPro"/>
</dbReference>
<dbReference type="RefSeq" id="WP_068189577.1">
    <property type="nucleotide sequence ID" value="NZ_CP013909.1"/>
</dbReference>
<evidence type="ECO:0000313" key="3">
    <source>
        <dbReference type="EMBL" id="ALW84087.1"/>
    </source>
</evidence>
<sequence>MERRLFTQLTGTALAGSLLTNHALASALAPAKKKRVAMVGTGHRGLGMWGTPVLAEHGHSMEFVGLCDINPGRVATGKKMLGVSCPTYTDFDKMMRETKPDVLIVTTVDATHNEFIVKGMEYGADIVTEKPMTTDEKKCQQILDAEKRTGKKVKVTFNYRYSPHRQKLYELLRSGVIGKIESADFHWYLDVHHGADYFRRWHRLRQNSGSLLVHKATHHFDLLNWWLESDPEEVFAYGQLNFYGKNNAFRHTHCRPCPHKDKCAFYFDMTKDKRLMAIYADNEQYDGYHRDGCVWREDIDIFDKMAVQIKYANQVQVSYSLTTYSPYEGYRIAFNGTKGRLEAWIKEKQPWEEEPFDEIQLTTSFGKRELIRIPNNEEGHGGGDVRLRKQIFAPDGHDPYRQAAGTRDGAMACLIGIGARHSIDSGKPIKIGDLTTLKPSGTRGV</sequence>
<gene>
    <name evidence="3" type="ORF">AUC43_02610</name>
</gene>
<dbReference type="STRING" id="1411621.AUC43_02610"/>
<evidence type="ECO:0000259" key="1">
    <source>
        <dbReference type="Pfam" id="PF01408"/>
    </source>
</evidence>